<feature type="non-terminal residue" evidence="1">
    <location>
        <position position="40"/>
    </location>
</feature>
<evidence type="ECO:0000313" key="1">
    <source>
        <dbReference type="EMBL" id="EPC58875.1"/>
    </source>
</evidence>
<evidence type="ECO:0000313" key="2">
    <source>
        <dbReference type="Proteomes" id="UP000014316"/>
    </source>
</evidence>
<protein>
    <submittedName>
        <fullName evidence="1">RNA 2'-phosphotransferase</fullName>
    </submittedName>
</protein>
<accession>A0A829GL95</accession>
<gene>
    <name evidence="1" type="ORF">Lpp123_01104</name>
</gene>
<proteinExistence type="predicted"/>
<keyword evidence="1" id="KW-0808">Transferase</keyword>
<dbReference type="Proteomes" id="UP000014316">
    <property type="component" value="Unassembled WGS sequence"/>
</dbReference>
<dbReference type="GO" id="GO:0016740">
    <property type="term" value="F:transferase activity"/>
    <property type="evidence" value="ECO:0007669"/>
    <property type="project" value="UniProtKB-KW"/>
</dbReference>
<organism evidence="1 2">
    <name type="scientific">Lacticaseibacillus paracasei subsp. paracasei Lpp123</name>
    <dbReference type="NCBI Taxonomy" id="1256201"/>
    <lineage>
        <taxon>Bacteria</taxon>
        <taxon>Bacillati</taxon>
        <taxon>Bacillota</taxon>
        <taxon>Bacilli</taxon>
        <taxon>Lactobacillales</taxon>
        <taxon>Lactobacillaceae</taxon>
        <taxon>Lacticaseibacillus</taxon>
    </lineage>
</organism>
<sequence length="40" mass="4937">MGLVLDQYGRTDWKTLVRRFNAHYQMHLDRQSYSYYGTKH</sequence>
<name>A0A829GL95_LACPA</name>
<comment type="caution">
    <text evidence="1">The sequence shown here is derived from an EMBL/GenBank/DDBJ whole genome shotgun (WGS) entry which is preliminary data.</text>
</comment>
<reference evidence="1 2" key="1">
    <citation type="journal article" date="2013" name="PLoS ONE">
        <title>Lactobacillus paracasei comparative genomics: towards species pan-genome definition and exploitation of diversity.</title>
        <authorList>
            <person name="Smokvina T."/>
            <person name="Wels M."/>
            <person name="Polka J."/>
            <person name="Chervaux C."/>
            <person name="Brisse S."/>
            <person name="Boekhorst J."/>
            <person name="van Hylckama Vlieg J.E."/>
            <person name="Siezen R.J."/>
        </authorList>
    </citation>
    <scope>NUCLEOTIDE SEQUENCE [LARGE SCALE GENOMIC DNA]</scope>
    <source>
        <strain evidence="1 2">Lpp123</strain>
    </source>
</reference>
<dbReference type="AlphaFoldDB" id="A0A829GL95"/>
<dbReference type="EMBL" id="ANJW01000059">
    <property type="protein sequence ID" value="EPC58875.1"/>
    <property type="molecule type" value="Genomic_DNA"/>
</dbReference>